<name>A0AB74ULT3_9VIRU</name>
<protein>
    <submittedName>
        <fullName evidence="1">Uncharacterized protein</fullName>
    </submittedName>
</protein>
<proteinExistence type="predicted"/>
<gene>
    <name evidence="1" type="ORF">BL57_317</name>
</gene>
<sequence length="109" mass="11783">MIEYDACLTNWVLGLSRTQAVVTPDGLVPAHVVVGEVLEDRKGRYPNGRLIHTSALLTPKEGIQAGEVVQTLNSRYLLGRPADLMTPRLFLGTLLAGVYVPDMPEPTGA</sequence>
<reference evidence="1" key="1">
    <citation type="submission" date="2024-10" db="EMBL/GenBank/DDBJ databases">
        <title>Genetic diversity among independent isolates of the Dolichocephalovirinae subfamily.</title>
        <authorList>
            <person name="Ely B."/>
            <person name="Thomas Q."/>
            <person name="Mohammadi T."/>
        </authorList>
    </citation>
    <scope>NUCLEOTIDE SEQUENCE</scope>
</reference>
<accession>A0AB74ULT3</accession>
<dbReference type="EMBL" id="PQ287320">
    <property type="protein sequence ID" value="XHV10789.1"/>
    <property type="molecule type" value="Genomic_DNA"/>
</dbReference>
<organism evidence="1">
    <name type="scientific">Caulobacter phage BL57</name>
    <dbReference type="NCBI Taxonomy" id="3348355"/>
    <lineage>
        <taxon>Viruses</taxon>
    </lineage>
</organism>
<evidence type="ECO:0000313" key="1">
    <source>
        <dbReference type="EMBL" id="XHV10789.1"/>
    </source>
</evidence>